<keyword evidence="2" id="KW-1185">Reference proteome</keyword>
<evidence type="ECO:0000313" key="2">
    <source>
        <dbReference type="Proteomes" id="UP001159427"/>
    </source>
</evidence>
<reference evidence="1 2" key="1">
    <citation type="submission" date="2022-05" db="EMBL/GenBank/DDBJ databases">
        <authorList>
            <consortium name="Genoscope - CEA"/>
            <person name="William W."/>
        </authorList>
    </citation>
    <scope>NUCLEOTIDE SEQUENCE [LARGE SCALE GENOMIC DNA]</scope>
</reference>
<dbReference type="Proteomes" id="UP001159427">
    <property type="component" value="Unassembled WGS sequence"/>
</dbReference>
<accession>A0ABN8T2M1</accession>
<evidence type="ECO:0000313" key="1">
    <source>
        <dbReference type="EMBL" id="CAH3198076.1"/>
    </source>
</evidence>
<dbReference type="EMBL" id="CALNXI010005554">
    <property type="protein sequence ID" value="CAH3198076.1"/>
    <property type="molecule type" value="Genomic_DNA"/>
</dbReference>
<organism evidence="1 2">
    <name type="scientific">Porites evermanni</name>
    <dbReference type="NCBI Taxonomy" id="104178"/>
    <lineage>
        <taxon>Eukaryota</taxon>
        <taxon>Metazoa</taxon>
        <taxon>Cnidaria</taxon>
        <taxon>Anthozoa</taxon>
        <taxon>Hexacorallia</taxon>
        <taxon>Scleractinia</taxon>
        <taxon>Fungiina</taxon>
        <taxon>Poritidae</taxon>
        <taxon>Porites</taxon>
    </lineage>
</organism>
<gene>
    <name evidence="1" type="ORF">PEVE_00035656</name>
</gene>
<comment type="caution">
    <text evidence="1">The sequence shown here is derived from an EMBL/GenBank/DDBJ whole genome shotgun (WGS) entry which is preliminary data.</text>
</comment>
<protein>
    <submittedName>
        <fullName evidence="1">Uncharacterized protein</fullName>
    </submittedName>
</protein>
<sequence>MPSLGKIEEFNSATTSINRYLERLEQYLVANSVPADSAGSHKRRAILISVIGAEAYGVLSDLCSPIPPSEKTYAQLTTILKNHLAPKNLVISERYQFHNCTQCEGESVTASAANLKHLA</sequence>
<proteinExistence type="predicted"/>
<name>A0ABN8T2M1_9CNID</name>
<feature type="non-terminal residue" evidence="1">
    <location>
        <position position="119"/>
    </location>
</feature>